<evidence type="ECO:0000256" key="7">
    <source>
        <dbReference type="ARBA" id="ARBA00023136"/>
    </source>
</evidence>
<dbReference type="RefSeq" id="WP_109941437.1">
    <property type="nucleotide sequence ID" value="NZ_CP176366.1"/>
</dbReference>
<feature type="domain" description="V-ATPase proteolipid subunit C-like" evidence="9">
    <location>
        <begin position="94"/>
        <end position="152"/>
    </location>
</feature>
<dbReference type="EMBL" id="QGMZ01000027">
    <property type="protein sequence ID" value="PWR72377.1"/>
    <property type="molecule type" value="Genomic_DNA"/>
</dbReference>
<dbReference type="SUPFAM" id="SSF81333">
    <property type="entry name" value="F1F0 ATP synthase subunit C"/>
    <property type="match status" value="3"/>
</dbReference>
<dbReference type="EC" id="3.6.3.14" evidence="10"/>
<comment type="similarity">
    <text evidence="2 8">Belongs to the V-ATPase proteolipid subunit family.</text>
</comment>
<dbReference type="GeneID" id="97608296"/>
<gene>
    <name evidence="10" type="ORF">DLD82_12370</name>
</gene>
<evidence type="ECO:0000256" key="8">
    <source>
        <dbReference type="RuleBase" id="RU363060"/>
    </source>
</evidence>
<dbReference type="GO" id="GO:0046961">
    <property type="term" value="F:proton-transporting ATPase activity, rotational mechanism"/>
    <property type="evidence" value="ECO:0007669"/>
    <property type="project" value="InterPro"/>
</dbReference>
<keyword evidence="5 8" id="KW-1133">Transmembrane helix</keyword>
<dbReference type="GO" id="GO:0016787">
    <property type="term" value="F:hydrolase activity"/>
    <property type="evidence" value="ECO:0007669"/>
    <property type="project" value="UniProtKB-KW"/>
</dbReference>
<dbReference type="AlphaFoldDB" id="A0A2V2N800"/>
<protein>
    <submittedName>
        <fullName evidence="10">V-type ATP synthase subunit K</fullName>
        <ecNumber evidence="10">3.6.3.14</ecNumber>
    </submittedName>
</protein>
<dbReference type="Gene3D" id="1.20.120.610">
    <property type="entry name" value="lithium bound rotor ring of v- atpase"/>
    <property type="match status" value="2"/>
</dbReference>
<feature type="transmembrane region" description="Helical" evidence="8">
    <location>
        <begin position="7"/>
        <end position="40"/>
    </location>
</feature>
<evidence type="ECO:0000256" key="1">
    <source>
        <dbReference type="ARBA" id="ARBA00004141"/>
    </source>
</evidence>
<keyword evidence="6 8" id="KW-0406">Ion transport</keyword>
<feature type="domain" description="V-ATPase proteolipid subunit C-like" evidence="9">
    <location>
        <begin position="12"/>
        <end position="71"/>
    </location>
</feature>
<comment type="caution">
    <text evidence="8">Lacks conserved residue(s) required for the propagation of feature annotation.</text>
</comment>
<dbReference type="GO" id="GO:0033179">
    <property type="term" value="C:proton-transporting V-type ATPase, V0 domain"/>
    <property type="evidence" value="ECO:0007669"/>
    <property type="project" value="InterPro"/>
</dbReference>
<dbReference type="CDD" id="cd18180">
    <property type="entry name" value="ATP-synt_Vo_Ao_c_NTPK_rpt2"/>
    <property type="match status" value="2"/>
</dbReference>
<keyword evidence="4 8" id="KW-0812">Transmembrane</keyword>
<keyword evidence="10" id="KW-0378">Hydrolase</keyword>
<dbReference type="Proteomes" id="UP000245934">
    <property type="component" value="Unassembled WGS sequence"/>
</dbReference>
<keyword evidence="11" id="KW-1185">Reference proteome</keyword>
<dbReference type="PANTHER" id="PTHR10263">
    <property type="entry name" value="V-TYPE PROTON ATPASE PROTEOLIPID SUBUNIT"/>
    <property type="match status" value="1"/>
</dbReference>
<feature type="transmembrane region" description="Helical" evidence="8">
    <location>
        <begin position="91"/>
        <end position="112"/>
    </location>
</feature>
<keyword evidence="3 8" id="KW-0813">Transport</keyword>
<feature type="transmembrane region" description="Helical" evidence="8">
    <location>
        <begin position="212"/>
        <end position="239"/>
    </location>
</feature>
<evidence type="ECO:0000256" key="3">
    <source>
        <dbReference type="ARBA" id="ARBA00022448"/>
    </source>
</evidence>
<feature type="transmembrane region" description="Helical" evidence="8">
    <location>
        <begin position="167"/>
        <end position="192"/>
    </location>
</feature>
<dbReference type="NCBIfam" id="NF004913">
    <property type="entry name" value="PRK06271.1"/>
    <property type="match status" value="1"/>
</dbReference>
<evidence type="ECO:0000256" key="4">
    <source>
        <dbReference type="ARBA" id="ARBA00022692"/>
    </source>
</evidence>
<sequence length="241" mass="23190">MTIGTGAVLMAIGAGIAVGCSAIGSGIGVGIVGSAASGVISERPEKFGMALVFTAVPQTQAIYGLLIAILILQAGGFLGGTAGDIPTPAGIVAIAAGLSVGLAGFSAIGQGIAAASGVANTAEKPEMFGRGVVFAAVCETQAIYGLLIAVLMLALTGILSSDFSVEMPIAIGLVGAGLAVGLAGFSAIGQGITCSSGIAATARNPGAIGRSLVFAAMSETFAIFGLLVAILILFGLGLFSG</sequence>
<feature type="transmembrane region" description="Helical" evidence="8">
    <location>
        <begin position="60"/>
        <end position="79"/>
    </location>
</feature>
<dbReference type="Pfam" id="PF00137">
    <property type="entry name" value="ATP-synt_C"/>
    <property type="match status" value="3"/>
</dbReference>
<dbReference type="InterPro" id="IPR000245">
    <property type="entry name" value="ATPase_proteolipid_csu"/>
</dbReference>
<evidence type="ECO:0000256" key="6">
    <source>
        <dbReference type="ARBA" id="ARBA00023065"/>
    </source>
</evidence>
<feature type="transmembrane region" description="Helical" evidence="8">
    <location>
        <begin position="132"/>
        <end position="155"/>
    </location>
</feature>
<evidence type="ECO:0000313" key="11">
    <source>
        <dbReference type="Proteomes" id="UP000245934"/>
    </source>
</evidence>
<evidence type="ECO:0000259" key="9">
    <source>
        <dbReference type="Pfam" id="PF00137"/>
    </source>
</evidence>
<organism evidence="10 11">
    <name type="scientific">Methanospirillum stamsii</name>
    <dbReference type="NCBI Taxonomy" id="1277351"/>
    <lineage>
        <taxon>Archaea</taxon>
        <taxon>Methanobacteriati</taxon>
        <taxon>Methanobacteriota</taxon>
        <taxon>Stenosarchaea group</taxon>
        <taxon>Methanomicrobia</taxon>
        <taxon>Methanomicrobiales</taxon>
        <taxon>Methanospirillaceae</taxon>
        <taxon>Methanospirillum</taxon>
    </lineage>
</organism>
<dbReference type="InterPro" id="IPR035921">
    <property type="entry name" value="F/V-ATP_Csub_sf"/>
</dbReference>
<evidence type="ECO:0000256" key="2">
    <source>
        <dbReference type="ARBA" id="ARBA00007296"/>
    </source>
</evidence>
<reference evidence="10 11" key="1">
    <citation type="submission" date="2018-05" db="EMBL/GenBank/DDBJ databases">
        <title>Draft genome of Methanospirillum stamsii Pt1.</title>
        <authorList>
            <person name="Dueholm M.S."/>
            <person name="Nielsen P.H."/>
            <person name="Bakmann L.F."/>
            <person name="Otzen D.E."/>
        </authorList>
    </citation>
    <scope>NUCLEOTIDE SEQUENCE [LARGE SCALE GENOMIC DNA]</scope>
    <source>
        <strain evidence="10 11">Pt1</strain>
    </source>
</reference>
<comment type="caution">
    <text evidence="10">The sequence shown here is derived from an EMBL/GenBank/DDBJ whole genome shotgun (WGS) entry which is preliminary data.</text>
</comment>
<comment type="subcellular location">
    <subcellularLocation>
        <location evidence="1">Membrane</location>
        <topology evidence="1">Multi-pass membrane protein</topology>
    </subcellularLocation>
</comment>
<accession>A0A2V2N800</accession>
<dbReference type="InterPro" id="IPR002379">
    <property type="entry name" value="ATPase_proteolipid_c-like_dom"/>
</dbReference>
<name>A0A2V2N800_9EURY</name>
<dbReference type="PRINTS" id="PR00122">
    <property type="entry name" value="VACATPASE"/>
</dbReference>
<evidence type="ECO:0000313" key="10">
    <source>
        <dbReference type="EMBL" id="PWR72377.1"/>
    </source>
</evidence>
<proteinExistence type="inferred from homology"/>
<feature type="domain" description="V-ATPase proteolipid subunit C-like" evidence="9">
    <location>
        <begin position="174"/>
        <end position="232"/>
    </location>
</feature>
<evidence type="ECO:0000256" key="5">
    <source>
        <dbReference type="ARBA" id="ARBA00022989"/>
    </source>
</evidence>
<keyword evidence="7 8" id="KW-0472">Membrane</keyword>